<accession>A0A372JTW1</accession>
<evidence type="ECO:0000313" key="2">
    <source>
        <dbReference type="Proteomes" id="UP000261811"/>
    </source>
</evidence>
<name>A0A372JTW1_9ACTN</name>
<dbReference type="AlphaFoldDB" id="A0A372JTW1"/>
<gene>
    <name evidence="1" type="ORF">DZF91_01380</name>
</gene>
<keyword evidence="2" id="KW-1185">Reference proteome</keyword>
<reference evidence="1 2" key="1">
    <citation type="submission" date="2018-08" db="EMBL/GenBank/DDBJ databases">
        <title>Actinomadura jelena sp. nov., a novel Actinomycete isolated from soil in Chad.</title>
        <authorList>
            <person name="Shi L."/>
        </authorList>
    </citation>
    <scope>NUCLEOTIDE SEQUENCE [LARGE SCALE GENOMIC DNA]</scope>
    <source>
        <strain evidence="1 2">NEAU-G17</strain>
    </source>
</reference>
<dbReference type="EMBL" id="QURH01000025">
    <property type="protein sequence ID" value="RFU43400.1"/>
    <property type="molecule type" value="Genomic_DNA"/>
</dbReference>
<organism evidence="1 2">
    <name type="scientific">Actinomadura logoneensis</name>
    <dbReference type="NCBI Taxonomy" id="2293572"/>
    <lineage>
        <taxon>Bacteria</taxon>
        <taxon>Bacillati</taxon>
        <taxon>Actinomycetota</taxon>
        <taxon>Actinomycetes</taxon>
        <taxon>Streptosporangiales</taxon>
        <taxon>Thermomonosporaceae</taxon>
        <taxon>Actinomadura</taxon>
    </lineage>
</organism>
<proteinExistence type="predicted"/>
<dbReference type="Proteomes" id="UP000261811">
    <property type="component" value="Unassembled WGS sequence"/>
</dbReference>
<evidence type="ECO:0000313" key="1">
    <source>
        <dbReference type="EMBL" id="RFU43400.1"/>
    </source>
</evidence>
<feature type="non-terminal residue" evidence="1">
    <location>
        <position position="106"/>
    </location>
</feature>
<sequence>MAAARALDSAADLSPAGADRVRRRVKALAAAALAGERAWVHELYAQVVRLTADPGPLAVAAACEGMAWTLAGRQHEARRMAATALDRLPAPDGTAGAALHDSIPGA</sequence>
<protein>
    <submittedName>
        <fullName evidence="1">Helix-turn-helix transcriptional regulator</fullName>
    </submittedName>
</protein>
<comment type="caution">
    <text evidence="1">The sequence shown here is derived from an EMBL/GenBank/DDBJ whole genome shotgun (WGS) entry which is preliminary data.</text>
</comment>